<organism evidence="1 2">
    <name type="scientific">Immersiella caudata</name>
    <dbReference type="NCBI Taxonomy" id="314043"/>
    <lineage>
        <taxon>Eukaryota</taxon>
        <taxon>Fungi</taxon>
        <taxon>Dikarya</taxon>
        <taxon>Ascomycota</taxon>
        <taxon>Pezizomycotina</taxon>
        <taxon>Sordariomycetes</taxon>
        <taxon>Sordariomycetidae</taxon>
        <taxon>Sordariales</taxon>
        <taxon>Lasiosphaeriaceae</taxon>
        <taxon>Immersiella</taxon>
    </lineage>
</organism>
<sequence length="205" mass="22458">MDVTLDKTSLATISLLEARLLRVENIIYGLSDAPAQPPTEPVSASLADLERRFGNLVRRTRIYAEILKIYNAHPSLFQPPSPESPPPTELSPEALRATVLSYASSFPSTASALTAVTADTPIPDAKLSAELAALIPRMKAIEATQLAQEAEIAELRARSEQVMRAWYEGRVLRYGQFVAEAEGCLEKTEVGIRRLEKLREAEAAL</sequence>
<proteinExistence type="predicted"/>
<gene>
    <name evidence="1" type="ORF">B0T14DRAFT_416624</name>
</gene>
<dbReference type="GO" id="GO:0061640">
    <property type="term" value="P:cytoskeleton-dependent cytokinesis"/>
    <property type="evidence" value="ECO:0007669"/>
    <property type="project" value="InterPro"/>
</dbReference>
<reference evidence="1" key="1">
    <citation type="submission" date="2023-06" db="EMBL/GenBank/DDBJ databases">
        <title>Genome-scale phylogeny and comparative genomics of the fungal order Sordariales.</title>
        <authorList>
            <consortium name="Lawrence Berkeley National Laboratory"/>
            <person name="Hensen N."/>
            <person name="Bonometti L."/>
            <person name="Westerberg I."/>
            <person name="Brannstrom I.O."/>
            <person name="Guillou S."/>
            <person name="Cros-Aarteil S."/>
            <person name="Calhoun S."/>
            <person name="Haridas S."/>
            <person name="Kuo A."/>
            <person name="Mondo S."/>
            <person name="Pangilinan J."/>
            <person name="Riley R."/>
            <person name="Labutti K."/>
            <person name="Andreopoulos B."/>
            <person name="Lipzen A."/>
            <person name="Chen C."/>
            <person name="Yanf M."/>
            <person name="Daum C."/>
            <person name="Ng V."/>
            <person name="Clum A."/>
            <person name="Steindorff A."/>
            <person name="Ohm R."/>
            <person name="Martin F."/>
            <person name="Silar P."/>
            <person name="Natvig D."/>
            <person name="Lalanne C."/>
            <person name="Gautier V."/>
            <person name="Ament-Velasquez S.L."/>
            <person name="Kruys A."/>
            <person name="Hutchinson M.I."/>
            <person name="Powell A.J."/>
            <person name="Barry K."/>
            <person name="Miller A.N."/>
            <person name="Grigoriev I.V."/>
            <person name="Debuchy R."/>
            <person name="Gladieux P."/>
            <person name="Thoren M.H."/>
            <person name="Johannesson H."/>
        </authorList>
    </citation>
    <scope>NUCLEOTIDE SEQUENCE</scope>
    <source>
        <strain evidence="1">CBS 606.72</strain>
    </source>
</reference>
<evidence type="ECO:0008006" key="3">
    <source>
        <dbReference type="Google" id="ProtNLM"/>
    </source>
</evidence>
<evidence type="ECO:0000313" key="2">
    <source>
        <dbReference type="Proteomes" id="UP001175000"/>
    </source>
</evidence>
<name>A0AA40CCJ8_9PEZI</name>
<protein>
    <recommendedName>
        <fullName evidence="3">Nuclear distribution protein</fullName>
    </recommendedName>
</protein>
<dbReference type="AlphaFoldDB" id="A0AA40CCJ8"/>
<dbReference type="Proteomes" id="UP001175000">
    <property type="component" value="Unassembled WGS sequence"/>
</dbReference>
<dbReference type="EMBL" id="JAULSU010000001">
    <property type="protein sequence ID" value="KAK0633816.1"/>
    <property type="molecule type" value="Genomic_DNA"/>
</dbReference>
<accession>A0AA40CCJ8</accession>
<comment type="caution">
    <text evidence="1">The sequence shown here is derived from an EMBL/GenBank/DDBJ whole genome shotgun (WGS) entry which is preliminary data.</text>
</comment>
<dbReference type="GO" id="GO:0005869">
    <property type="term" value="C:dynactin complex"/>
    <property type="evidence" value="ECO:0007669"/>
    <property type="project" value="InterPro"/>
</dbReference>
<dbReference type="Pfam" id="PF07426">
    <property type="entry name" value="Dynactin_p22"/>
    <property type="match status" value="1"/>
</dbReference>
<evidence type="ECO:0000313" key="1">
    <source>
        <dbReference type="EMBL" id="KAK0633816.1"/>
    </source>
</evidence>
<dbReference type="InterPro" id="IPR009991">
    <property type="entry name" value="DCTN3"/>
</dbReference>
<keyword evidence="2" id="KW-1185">Reference proteome</keyword>